<dbReference type="AlphaFoldDB" id="A0A7S4D113"/>
<reference evidence="1" key="1">
    <citation type="submission" date="2021-01" db="EMBL/GenBank/DDBJ databases">
        <authorList>
            <person name="Corre E."/>
            <person name="Pelletier E."/>
            <person name="Niang G."/>
            <person name="Scheremetjew M."/>
            <person name="Finn R."/>
            <person name="Kale V."/>
            <person name="Holt S."/>
            <person name="Cochrane G."/>
            <person name="Meng A."/>
            <person name="Brown T."/>
            <person name="Cohen L."/>
        </authorList>
    </citation>
    <scope>NUCLEOTIDE SEQUENCE</scope>
    <source>
        <strain evidence="1">CCMP1594</strain>
    </source>
</reference>
<accession>A0A7S4D113</accession>
<dbReference type="EMBL" id="HBJA01064971">
    <property type="protein sequence ID" value="CAE0811766.1"/>
    <property type="molecule type" value="Transcribed_RNA"/>
</dbReference>
<sequence>MPLFDLTGTRKQEDCFARVSPPRNTDKNTHTHTHTHTQLQAHISHVHTHVQVLHVDISVEMVPLSVCKKERLQGNFVLGEGEQLLGSFTPEPPDSVVRLAHAIDPPTTNSCRQTNCCPQNANRGQSNANFTVFDNWSSNKLLSRLFDLRLPPSMHKHVSGLSLGYEG</sequence>
<gene>
    <name evidence="1" type="ORF">EGYM00163_LOCUS22914</name>
</gene>
<organism evidence="1">
    <name type="scientific">Eutreptiella gymnastica</name>
    <dbReference type="NCBI Taxonomy" id="73025"/>
    <lineage>
        <taxon>Eukaryota</taxon>
        <taxon>Discoba</taxon>
        <taxon>Euglenozoa</taxon>
        <taxon>Euglenida</taxon>
        <taxon>Spirocuta</taxon>
        <taxon>Euglenophyceae</taxon>
        <taxon>Eutreptiales</taxon>
        <taxon>Eutreptiaceae</taxon>
        <taxon>Eutreptiella</taxon>
    </lineage>
</organism>
<evidence type="ECO:0000313" key="1">
    <source>
        <dbReference type="EMBL" id="CAE0811766.1"/>
    </source>
</evidence>
<proteinExistence type="predicted"/>
<name>A0A7S4D113_9EUGL</name>
<protein>
    <submittedName>
        <fullName evidence="1">Uncharacterized protein</fullName>
    </submittedName>
</protein>